<gene>
    <name evidence="1" type="ORF">ACFY35_05315</name>
</gene>
<dbReference type="Pfam" id="PF14430">
    <property type="entry name" value="Imm1"/>
    <property type="match status" value="1"/>
</dbReference>
<name>A0ABW6W8I8_9ACTN</name>
<proteinExistence type="predicted"/>
<reference evidence="1 2" key="1">
    <citation type="submission" date="2024-10" db="EMBL/GenBank/DDBJ databases">
        <title>The Natural Products Discovery Center: Release of the First 8490 Sequenced Strains for Exploring Actinobacteria Biosynthetic Diversity.</title>
        <authorList>
            <person name="Kalkreuter E."/>
            <person name="Kautsar S.A."/>
            <person name="Yang D."/>
            <person name="Bader C.D."/>
            <person name="Teijaro C.N."/>
            <person name="Fluegel L."/>
            <person name="Davis C.M."/>
            <person name="Simpson J.R."/>
            <person name="Lauterbach L."/>
            <person name="Steele A.D."/>
            <person name="Gui C."/>
            <person name="Meng S."/>
            <person name="Li G."/>
            <person name="Viehrig K."/>
            <person name="Ye F."/>
            <person name="Su P."/>
            <person name="Kiefer A.F."/>
            <person name="Nichols A."/>
            <person name="Cepeda A.J."/>
            <person name="Yan W."/>
            <person name="Fan B."/>
            <person name="Jiang Y."/>
            <person name="Adhikari A."/>
            <person name="Zheng C.-J."/>
            <person name="Schuster L."/>
            <person name="Cowan T.M."/>
            <person name="Smanski M.J."/>
            <person name="Chevrette M.G."/>
            <person name="De Carvalho L.P.S."/>
            <person name="Shen B."/>
        </authorList>
    </citation>
    <scope>NUCLEOTIDE SEQUENCE [LARGE SCALE GENOMIC DNA]</scope>
    <source>
        <strain evidence="1 2">NPDC000087</strain>
    </source>
</reference>
<dbReference type="InterPro" id="IPR025680">
    <property type="entry name" value="DddI"/>
</dbReference>
<comment type="caution">
    <text evidence="1">The sequence shown here is derived from an EMBL/GenBank/DDBJ whole genome shotgun (WGS) entry which is preliminary data.</text>
</comment>
<dbReference type="EMBL" id="JBIAZU010000001">
    <property type="protein sequence ID" value="MFF5288835.1"/>
    <property type="molecule type" value="Genomic_DNA"/>
</dbReference>
<protein>
    <submittedName>
        <fullName evidence="1">Imm1 family immunity protein</fullName>
    </submittedName>
</protein>
<dbReference type="RefSeq" id="WP_040431240.1">
    <property type="nucleotide sequence ID" value="NZ_JBIAZU010000001.1"/>
</dbReference>
<dbReference type="Proteomes" id="UP001602245">
    <property type="component" value="Unassembled WGS sequence"/>
</dbReference>
<accession>A0ABW6W8I8</accession>
<keyword evidence="2" id="KW-1185">Reference proteome</keyword>
<organism evidence="1 2">
    <name type="scientific">Paractinoplanes globisporus</name>
    <dbReference type="NCBI Taxonomy" id="113565"/>
    <lineage>
        <taxon>Bacteria</taxon>
        <taxon>Bacillati</taxon>
        <taxon>Actinomycetota</taxon>
        <taxon>Actinomycetes</taxon>
        <taxon>Micromonosporales</taxon>
        <taxon>Micromonosporaceae</taxon>
        <taxon>Paractinoplanes</taxon>
    </lineage>
</organism>
<sequence>MVLNVVVDGARYHPRTWPETSELLDRIMRWQHTWFPSFGVGDQVALSIGESRLHVRVNSFTGYGSLIWYVADQGCWLTDNPSPPAFDPLVLAEPGGPQTFDPRSTLPVARIREAVEEFCRTATGKRPTSVSWVPGDLGGVRHDQERGRYHDDVTAPLREAILGEPAKLRVLGALRVLRMLPILAATGASFVEAAAEICEVRGRDSLGTLDEQIRVIEPFDGFESDEGPGDAGFRYARMVVAGAALMLARPDEEETQFGTYEYSTCSFWSVCHRAVLKPEPRAWEVATVMRDAEETCRVREAALLMGSSDPDRVFRDERLRMEREGGAALSRALAAARHAGWVSG</sequence>
<evidence type="ECO:0000313" key="1">
    <source>
        <dbReference type="EMBL" id="MFF5288835.1"/>
    </source>
</evidence>
<evidence type="ECO:0000313" key="2">
    <source>
        <dbReference type="Proteomes" id="UP001602245"/>
    </source>
</evidence>